<dbReference type="PANTHER" id="PTHR37015:SF2">
    <property type="entry name" value="REVERSE TRANSCRIPTASE DOMAIN-CONTAINING PROTEIN"/>
    <property type="match status" value="1"/>
</dbReference>
<dbReference type="OrthoDB" id="74545at2759"/>
<proteinExistence type="predicted"/>
<dbReference type="AlphaFoldDB" id="A0A0G2HJR0"/>
<sequence>MVDAHIDELRKQLNDKNGVFSFIQTWNAFAAKFFSSNFGKSANYFGRQHVDDMLVTHKHIQQQIFGSGAGTGGMSTSSSIIGHLRKTIKQRFGIADVPDGYFKFYFPVELGGLDLQSPFISLLQIRGSVLESHDSLF</sequence>
<evidence type="ECO:0000313" key="2">
    <source>
        <dbReference type="Proteomes" id="UP000034680"/>
    </source>
</evidence>
<keyword evidence="2" id="KW-1185">Reference proteome</keyword>
<dbReference type="PANTHER" id="PTHR37015">
    <property type="entry name" value="REVERSE TRANSCRIPTASE DOMAIN-CONTAINING PROTEIN"/>
    <property type="match status" value="1"/>
</dbReference>
<name>A0A0G2HJR0_9PEZI</name>
<accession>A0A0G2HJR0</accession>
<dbReference type="EMBL" id="LCUC01000167">
    <property type="protein sequence ID" value="KKY35273.1"/>
    <property type="molecule type" value="Genomic_DNA"/>
</dbReference>
<protein>
    <submittedName>
        <fullName evidence="1">Uncharacterized protein</fullName>
    </submittedName>
</protein>
<dbReference type="Proteomes" id="UP000034680">
    <property type="component" value="Unassembled WGS sequence"/>
</dbReference>
<reference evidence="1 2" key="1">
    <citation type="submission" date="2015-05" db="EMBL/GenBank/DDBJ databases">
        <title>Distinctive expansion of gene families associated with plant cell wall degradation and secondary metabolism in the genomes of grapevine trunk pathogens.</title>
        <authorList>
            <person name="Lawrence D.P."/>
            <person name="Travadon R."/>
            <person name="Rolshausen P.E."/>
            <person name="Baumgartner K."/>
        </authorList>
    </citation>
    <scope>NUCLEOTIDE SEQUENCE [LARGE SCALE GENOMIC DNA]</scope>
    <source>
        <strain evidence="1">DA912</strain>
    </source>
</reference>
<organism evidence="1 2">
    <name type="scientific">Diaporthe ampelina</name>
    <dbReference type="NCBI Taxonomy" id="1214573"/>
    <lineage>
        <taxon>Eukaryota</taxon>
        <taxon>Fungi</taxon>
        <taxon>Dikarya</taxon>
        <taxon>Ascomycota</taxon>
        <taxon>Pezizomycotina</taxon>
        <taxon>Sordariomycetes</taxon>
        <taxon>Sordariomycetidae</taxon>
        <taxon>Diaporthales</taxon>
        <taxon>Diaporthaceae</taxon>
        <taxon>Diaporthe</taxon>
    </lineage>
</organism>
<comment type="caution">
    <text evidence="1">The sequence shown here is derived from an EMBL/GenBank/DDBJ whole genome shotgun (WGS) entry which is preliminary data.</text>
</comment>
<gene>
    <name evidence="1" type="ORF">UCDDA912_g04753</name>
</gene>
<dbReference type="STRING" id="1214573.A0A0G2HJR0"/>
<evidence type="ECO:0000313" key="1">
    <source>
        <dbReference type="EMBL" id="KKY35273.1"/>
    </source>
</evidence>
<reference evidence="1 2" key="2">
    <citation type="submission" date="2015-05" db="EMBL/GenBank/DDBJ databases">
        <authorList>
            <person name="Morales-Cruz A."/>
            <person name="Amrine K.C."/>
            <person name="Cantu D."/>
        </authorList>
    </citation>
    <scope>NUCLEOTIDE SEQUENCE [LARGE SCALE GENOMIC DNA]</scope>
    <source>
        <strain evidence="1">DA912</strain>
    </source>
</reference>